<name>A0A7E6FKK2_9MOLL</name>
<keyword evidence="6" id="KW-0378">Hydrolase</keyword>
<evidence type="ECO:0000256" key="6">
    <source>
        <dbReference type="ARBA" id="ARBA00022801"/>
    </source>
</evidence>
<comment type="similarity">
    <text evidence="2">Belongs to the metallo-dependent hydrolases superfamily. NagA family.</text>
</comment>
<evidence type="ECO:0000256" key="7">
    <source>
        <dbReference type="ARBA" id="ARBA00023277"/>
    </source>
</evidence>
<evidence type="ECO:0000313" key="10">
    <source>
        <dbReference type="RefSeq" id="XP_036367392.1"/>
    </source>
</evidence>
<dbReference type="Proteomes" id="UP000515154">
    <property type="component" value="Linkage group LG20"/>
</dbReference>
<dbReference type="FunFam" id="3.20.20.140:FF:000023">
    <property type="entry name" value="N-acetylglucosamine-6-phosphate deacetylase"/>
    <property type="match status" value="1"/>
</dbReference>
<gene>
    <name evidence="10" type="primary">LOC115222672</name>
</gene>
<dbReference type="PANTHER" id="PTHR11113:SF14">
    <property type="entry name" value="N-ACETYLGLUCOSAMINE-6-PHOSPHATE DEACETYLASE"/>
    <property type="match status" value="1"/>
</dbReference>
<keyword evidence="5" id="KW-0479">Metal-binding</keyword>
<accession>A0A7E6FKK2</accession>
<dbReference type="GO" id="GO:0019262">
    <property type="term" value="P:N-acetylneuraminate catabolic process"/>
    <property type="evidence" value="ECO:0007669"/>
    <property type="project" value="UniProtKB-ARBA"/>
</dbReference>
<keyword evidence="7" id="KW-0119">Carbohydrate metabolism</keyword>
<dbReference type="InterPro" id="IPR003764">
    <property type="entry name" value="GlcNAc_6-P_deAcase"/>
</dbReference>
<evidence type="ECO:0000256" key="5">
    <source>
        <dbReference type="ARBA" id="ARBA00022723"/>
    </source>
</evidence>
<dbReference type="InterPro" id="IPR011059">
    <property type="entry name" value="Metal-dep_hydrolase_composite"/>
</dbReference>
<evidence type="ECO:0000256" key="4">
    <source>
        <dbReference type="ARBA" id="ARBA00018029"/>
    </source>
</evidence>
<dbReference type="GO" id="GO:0046872">
    <property type="term" value="F:metal ion binding"/>
    <property type="evidence" value="ECO:0007669"/>
    <property type="project" value="UniProtKB-KW"/>
</dbReference>
<dbReference type="SUPFAM" id="SSF51338">
    <property type="entry name" value="Composite domain of metallo-dependent hydrolases"/>
    <property type="match status" value="1"/>
</dbReference>
<dbReference type="InterPro" id="IPR032466">
    <property type="entry name" value="Metal_Hydrolase"/>
</dbReference>
<evidence type="ECO:0000256" key="3">
    <source>
        <dbReference type="ARBA" id="ARBA00011899"/>
    </source>
</evidence>
<comment type="catalytic activity">
    <reaction evidence="8">
        <text>N-acetyl-D-glucosamine 6-phosphate + H2O = D-glucosamine 6-phosphate + acetate</text>
        <dbReference type="Rhea" id="RHEA:22936"/>
        <dbReference type="ChEBI" id="CHEBI:15377"/>
        <dbReference type="ChEBI" id="CHEBI:30089"/>
        <dbReference type="ChEBI" id="CHEBI:57513"/>
        <dbReference type="ChEBI" id="CHEBI:58725"/>
        <dbReference type="EC" id="3.5.1.25"/>
    </reaction>
</comment>
<dbReference type="NCBIfam" id="TIGR00221">
    <property type="entry name" value="nagA"/>
    <property type="match status" value="1"/>
</dbReference>
<dbReference type="PANTHER" id="PTHR11113">
    <property type="entry name" value="N-ACETYLGLUCOSAMINE-6-PHOSPHATE DEACETYLASE"/>
    <property type="match status" value="1"/>
</dbReference>
<dbReference type="CDD" id="cd00854">
    <property type="entry name" value="NagA"/>
    <property type="match status" value="1"/>
</dbReference>
<organism evidence="9 10">
    <name type="scientific">Octopus sinensis</name>
    <name type="common">East Asian common octopus</name>
    <dbReference type="NCBI Taxonomy" id="2607531"/>
    <lineage>
        <taxon>Eukaryota</taxon>
        <taxon>Metazoa</taxon>
        <taxon>Spiralia</taxon>
        <taxon>Lophotrochozoa</taxon>
        <taxon>Mollusca</taxon>
        <taxon>Cephalopoda</taxon>
        <taxon>Coleoidea</taxon>
        <taxon>Octopodiformes</taxon>
        <taxon>Octopoda</taxon>
        <taxon>Incirrata</taxon>
        <taxon>Octopodidae</taxon>
        <taxon>Octopus</taxon>
    </lineage>
</organism>
<dbReference type="SUPFAM" id="SSF51556">
    <property type="entry name" value="Metallo-dependent hydrolases"/>
    <property type="match status" value="1"/>
</dbReference>
<evidence type="ECO:0000256" key="2">
    <source>
        <dbReference type="ARBA" id="ARBA00010716"/>
    </source>
</evidence>
<dbReference type="GO" id="GO:0106279">
    <property type="term" value="P:negative regulation of UDP-N-acetylglucosamine biosynthetic process"/>
    <property type="evidence" value="ECO:0007669"/>
    <property type="project" value="UniProtKB-ARBA"/>
</dbReference>
<evidence type="ECO:0000256" key="8">
    <source>
        <dbReference type="ARBA" id="ARBA00047647"/>
    </source>
</evidence>
<evidence type="ECO:0000256" key="1">
    <source>
        <dbReference type="ARBA" id="ARBA00001968"/>
    </source>
</evidence>
<dbReference type="GO" id="GO:0006046">
    <property type="term" value="P:N-acetylglucosamine catabolic process"/>
    <property type="evidence" value="ECO:0007669"/>
    <property type="project" value="TreeGrafter"/>
</dbReference>
<dbReference type="EC" id="3.5.1.25" evidence="3"/>
<keyword evidence="9" id="KW-1185">Reference proteome</keyword>
<dbReference type="KEGG" id="osn:115222672"/>
<reference evidence="10" key="1">
    <citation type="submission" date="2025-08" db="UniProtKB">
        <authorList>
            <consortium name="RefSeq"/>
        </authorList>
    </citation>
    <scope>IDENTIFICATION</scope>
</reference>
<sequence>MVQKGTRDCAPYLQFQNCRIIADNDLIREDLWCQDGKIVNPEKVFFDERVIADEQIDCKGAIISAGFIEAQINGAQGIDFSLETENVELGLKKVSKKLLEHGVTSFCPTIVSSTPDKYHQILPHMKKSEGSKEGSGILGVHLEGPFINEEKKGAHLNQCLRTFHNGLQDVLNVYGHLDDAAIITLAPELDNSSHVIKELSQRGITVSLGHSMANLVQGEIAVQHGASFITHLFNAMLPFHHRDPHLVGLLTSEKIPDNRTIYYGLISDGIHTHPAALRIAYRVHPKGLVIVTDAVPAMGLPPGLHTIGPQKVEIKHNRAVLAGTETLCGSIASMDKCVRHFFNSTSKSYYSCILIFKIICLQAQEWLCEVLEMKRCSCGCCHFPIWEVFWDPSIWHAMDITEPAQMTLLEQCEYAGYLGAVEDMGVGDVIGPLDIQGVSQIRKVKDIEMLLLSGVEVLRLIAVV</sequence>
<dbReference type="GO" id="GO:0008448">
    <property type="term" value="F:N-acetylglucosamine-6-phosphate deacetylase activity"/>
    <property type="evidence" value="ECO:0007669"/>
    <property type="project" value="UniProtKB-EC"/>
</dbReference>
<dbReference type="Gene3D" id="3.20.20.140">
    <property type="entry name" value="Metal-dependent hydrolases"/>
    <property type="match status" value="1"/>
</dbReference>
<comment type="cofactor">
    <cofactor evidence="1">
        <name>a divalent metal cation</name>
        <dbReference type="ChEBI" id="CHEBI:60240"/>
    </cofactor>
</comment>
<evidence type="ECO:0000313" key="9">
    <source>
        <dbReference type="Proteomes" id="UP000515154"/>
    </source>
</evidence>
<dbReference type="RefSeq" id="XP_036367392.1">
    <property type="nucleotide sequence ID" value="XM_036511499.1"/>
</dbReference>
<dbReference type="AlphaFoldDB" id="A0A7E6FKK2"/>
<protein>
    <recommendedName>
        <fullName evidence="4">N-acetylglucosamine-6-phosphate deacetylase</fullName>
        <ecNumber evidence="3">3.5.1.25</ecNumber>
    </recommendedName>
</protein>
<proteinExistence type="inferred from homology"/>